<dbReference type="Gene3D" id="3.30.70.270">
    <property type="match status" value="1"/>
</dbReference>
<dbReference type="NCBIfam" id="TIGR00254">
    <property type="entry name" value="GGDEF"/>
    <property type="match status" value="1"/>
</dbReference>
<dbReference type="Gene3D" id="3.30.450.20">
    <property type="entry name" value="PAS domain"/>
    <property type="match status" value="1"/>
</dbReference>
<dbReference type="InterPro" id="IPR029787">
    <property type="entry name" value="Nucleotide_cyclase"/>
</dbReference>
<dbReference type="SUPFAM" id="SSF55073">
    <property type="entry name" value="Nucleotide cyclase"/>
    <property type="match status" value="1"/>
</dbReference>
<gene>
    <name evidence="3" type="ORF">ACFO3M_16740</name>
</gene>
<dbReference type="SMART" id="SM00091">
    <property type="entry name" value="PAS"/>
    <property type="match status" value="1"/>
</dbReference>
<dbReference type="PANTHER" id="PTHR44757:SF2">
    <property type="entry name" value="BIOFILM ARCHITECTURE MAINTENANCE PROTEIN MBAA"/>
    <property type="match status" value="1"/>
</dbReference>
<feature type="domain" description="PAS" evidence="1">
    <location>
        <begin position="2"/>
        <end position="73"/>
    </location>
</feature>
<dbReference type="Pfam" id="PF00989">
    <property type="entry name" value="PAS"/>
    <property type="match status" value="1"/>
</dbReference>
<dbReference type="Pfam" id="PF00990">
    <property type="entry name" value="GGDEF"/>
    <property type="match status" value="1"/>
</dbReference>
<dbReference type="InterPro" id="IPR035965">
    <property type="entry name" value="PAS-like_dom_sf"/>
</dbReference>
<keyword evidence="4" id="KW-1185">Reference proteome</keyword>
<dbReference type="SMART" id="SM00267">
    <property type="entry name" value="GGDEF"/>
    <property type="match status" value="1"/>
</dbReference>
<dbReference type="NCBIfam" id="TIGR00229">
    <property type="entry name" value="sensory_box"/>
    <property type="match status" value="1"/>
</dbReference>
<proteinExistence type="predicted"/>
<evidence type="ECO:0000259" key="2">
    <source>
        <dbReference type="PROSITE" id="PS50887"/>
    </source>
</evidence>
<comment type="caution">
    <text evidence="3">The sequence shown here is derived from an EMBL/GenBank/DDBJ whole genome shotgun (WGS) entry which is preliminary data.</text>
</comment>
<dbReference type="PROSITE" id="PS50887">
    <property type="entry name" value="GGDEF"/>
    <property type="match status" value="1"/>
</dbReference>
<name>A0ABV9LLR1_9ACTN</name>
<evidence type="ECO:0000259" key="1">
    <source>
        <dbReference type="PROSITE" id="PS50112"/>
    </source>
</evidence>
<dbReference type="InterPro" id="IPR013767">
    <property type="entry name" value="PAS_fold"/>
</dbReference>
<dbReference type="PANTHER" id="PTHR44757">
    <property type="entry name" value="DIGUANYLATE CYCLASE DGCP"/>
    <property type="match status" value="1"/>
</dbReference>
<dbReference type="EMBL" id="JBHSGR010000019">
    <property type="protein sequence ID" value="MFC4695048.1"/>
    <property type="molecule type" value="Genomic_DNA"/>
</dbReference>
<evidence type="ECO:0000313" key="4">
    <source>
        <dbReference type="Proteomes" id="UP001596025"/>
    </source>
</evidence>
<dbReference type="CDD" id="cd00130">
    <property type="entry name" value="PAS"/>
    <property type="match status" value="1"/>
</dbReference>
<evidence type="ECO:0000313" key="3">
    <source>
        <dbReference type="EMBL" id="MFC4695048.1"/>
    </source>
</evidence>
<dbReference type="InterPro" id="IPR000160">
    <property type="entry name" value="GGDEF_dom"/>
</dbReference>
<dbReference type="InterPro" id="IPR043128">
    <property type="entry name" value="Rev_trsase/Diguanyl_cyclase"/>
</dbReference>
<accession>A0ABV9LLR1</accession>
<organism evidence="3 4">
    <name type="scientific">Geodermatophilus arenarius</name>
    <dbReference type="NCBI Taxonomy" id="1137990"/>
    <lineage>
        <taxon>Bacteria</taxon>
        <taxon>Bacillati</taxon>
        <taxon>Actinomycetota</taxon>
        <taxon>Actinomycetes</taxon>
        <taxon>Geodermatophilales</taxon>
        <taxon>Geodermatophilaceae</taxon>
        <taxon>Geodermatophilus</taxon>
    </lineage>
</organism>
<sequence>MDARLAHEFVEGTDALVCVVDGEGRILLANPALQRFTGRTLDELVGRSFADVWVVPEHRALAVDAVGRAVATGRAFPQEGDWLTADGTRRLISMQNNVLTGADGRPYAVACVGIDVTDQRRREAVLSERARTDRLTGILNRGAFFEELTARLEPAADRDCGVLFCDLDGFKVVNDVHGHAVGDAVLVEVAARLCAEAGPDGVVARFGGDEFVVLRPGCDETALDDLAAAVRERVGAPVPTAAGPVVVGVSVGGALGRPGAAPDEVIARADRAMYGAKTRQRRRSER</sequence>
<reference evidence="4" key="1">
    <citation type="journal article" date="2019" name="Int. J. Syst. Evol. Microbiol.">
        <title>The Global Catalogue of Microorganisms (GCM) 10K type strain sequencing project: providing services to taxonomists for standard genome sequencing and annotation.</title>
        <authorList>
            <consortium name="The Broad Institute Genomics Platform"/>
            <consortium name="The Broad Institute Genome Sequencing Center for Infectious Disease"/>
            <person name="Wu L."/>
            <person name="Ma J."/>
        </authorList>
    </citation>
    <scope>NUCLEOTIDE SEQUENCE [LARGE SCALE GENOMIC DNA]</scope>
    <source>
        <strain evidence="4">CCUG 62763</strain>
    </source>
</reference>
<protein>
    <submittedName>
        <fullName evidence="3">GGDEF domain-containing protein</fullName>
    </submittedName>
</protein>
<dbReference type="SUPFAM" id="SSF55785">
    <property type="entry name" value="PYP-like sensor domain (PAS domain)"/>
    <property type="match status" value="1"/>
</dbReference>
<dbReference type="RefSeq" id="WP_387991205.1">
    <property type="nucleotide sequence ID" value="NZ_JBHSGR010000019.1"/>
</dbReference>
<dbReference type="InterPro" id="IPR052155">
    <property type="entry name" value="Biofilm_reg_signaling"/>
</dbReference>
<dbReference type="CDD" id="cd01949">
    <property type="entry name" value="GGDEF"/>
    <property type="match status" value="1"/>
</dbReference>
<dbReference type="PROSITE" id="PS50112">
    <property type="entry name" value="PAS"/>
    <property type="match status" value="1"/>
</dbReference>
<dbReference type="Proteomes" id="UP001596025">
    <property type="component" value="Unassembled WGS sequence"/>
</dbReference>
<feature type="domain" description="GGDEF" evidence="2">
    <location>
        <begin position="158"/>
        <end position="286"/>
    </location>
</feature>
<dbReference type="InterPro" id="IPR000014">
    <property type="entry name" value="PAS"/>
</dbReference>